<dbReference type="EMBL" id="MT143394">
    <property type="protein sequence ID" value="QJA96373.1"/>
    <property type="molecule type" value="Genomic_DNA"/>
</dbReference>
<name>A0A6M3LP24_9ZZZZ</name>
<proteinExistence type="predicted"/>
<organism evidence="1">
    <name type="scientific">viral metagenome</name>
    <dbReference type="NCBI Taxonomy" id="1070528"/>
    <lineage>
        <taxon>unclassified sequences</taxon>
        <taxon>metagenomes</taxon>
        <taxon>organismal metagenomes</taxon>
    </lineage>
</organism>
<protein>
    <submittedName>
        <fullName evidence="1">Uncharacterized protein</fullName>
    </submittedName>
</protein>
<gene>
    <name evidence="1" type="ORF">MM415B09065_0004</name>
</gene>
<evidence type="ECO:0000313" key="1">
    <source>
        <dbReference type="EMBL" id="QJA96373.1"/>
    </source>
</evidence>
<dbReference type="AlphaFoldDB" id="A0A6M3LP24"/>
<reference evidence="1" key="1">
    <citation type="submission" date="2020-03" db="EMBL/GenBank/DDBJ databases">
        <title>The deep terrestrial virosphere.</title>
        <authorList>
            <person name="Holmfeldt K."/>
            <person name="Nilsson E."/>
            <person name="Simone D."/>
            <person name="Lopez-Fernandez M."/>
            <person name="Wu X."/>
            <person name="de Brujin I."/>
            <person name="Lundin D."/>
            <person name="Andersson A."/>
            <person name="Bertilsson S."/>
            <person name="Dopson M."/>
        </authorList>
    </citation>
    <scope>NUCLEOTIDE SEQUENCE</scope>
    <source>
        <strain evidence="1">MM415B09065</strain>
    </source>
</reference>
<sequence>MKDNKLASYKTHKEIREAYRRELLTENEAINQLMNLKLLKPYTLAQAKAAIKIWRRFKE</sequence>
<accession>A0A6M3LP24</accession>